<dbReference type="CDD" id="cd06186">
    <property type="entry name" value="NOX_Duox_like_FAD_NADP"/>
    <property type="match status" value="1"/>
</dbReference>
<evidence type="ECO:0000256" key="6">
    <source>
        <dbReference type="SAM" id="Phobius"/>
    </source>
</evidence>
<dbReference type="SFLD" id="SFLDS00052">
    <property type="entry name" value="Ferric_Reductase_Domain"/>
    <property type="match status" value="1"/>
</dbReference>
<keyword evidence="9" id="KW-1185">Reference proteome</keyword>
<reference evidence="8" key="1">
    <citation type="submission" date="2021-12" db="EMBL/GenBank/DDBJ databases">
        <title>Prjna785345.</title>
        <authorList>
            <person name="Rujirawat T."/>
            <person name="Krajaejun T."/>
        </authorList>
    </citation>
    <scope>NUCLEOTIDE SEQUENCE</scope>
    <source>
        <strain evidence="8">Pi057C3</strain>
    </source>
</reference>
<dbReference type="InterPro" id="IPR017927">
    <property type="entry name" value="FAD-bd_FR_type"/>
</dbReference>
<dbReference type="InterPro" id="IPR013112">
    <property type="entry name" value="FAD-bd_8"/>
</dbReference>
<dbReference type="Pfam" id="PF01794">
    <property type="entry name" value="Ferric_reduct"/>
    <property type="match status" value="1"/>
</dbReference>
<feature type="transmembrane region" description="Helical" evidence="6">
    <location>
        <begin position="212"/>
        <end position="235"/>
    </location>
</feature>
<feature type="transmembrane region" description="Helical" evidence="6">
    <location>
        <begin position="619"/>
        <end position="638"/>
    </location>
</feature>
<proteinExistence type="predicted"/>
<dbReference type="Pfam" id="PF08030">
    <property type="entry name" value="NAD_binding_6"/>
    <property type="match status" value="1"/>
</dbReference>
<dbReference type="EMBL" id="JAKCXM010001034">
    <property type="protein sequence ID" value="KAJ0391445.1"/>
    <property type="molecule type" value="Genomic_DNA"/>
</dbReference>
<dbReference type="Gene3D" id="2.40.30.10">
    <property type="entry name" value="Translation factors"/>
    <property type="match status" value="1"/>
</dbReference>
<feature type="domain" description="FAD-binding FR-type" evidence="7">
    <location>
        <begin position="379"/>
        <end position="487"/>
    </location>
</feature>
<evidence type="ECO:0000256" key="2">
    <source>
        <dbReference type="ARBA" id="ARBA00022692"/>
    </source>
</evidence>
<dbReference type="SUPFAM" id="SSF52343">
    <property type="entry name" value="Ferredoxin reductase-like, C-terminal NADP-linked domain"/>
    <property type="match status" value="1"/>
</dbReference>
<evidence type="ECO:0000313" key="8">
    <source>
        <dbReference type="EMBL" id="KAJ0391445.1"/>
    </source>
</evidence>
<keyword evidence="4" id="KW-0560">Oxidoreductase</keyword>
<dbReference type="InterPro" id="IPR013121">
    <property type="entry name" value="Fe_red_NAD-bd_6"/>
</dbReference>
<organism evidence="8 9">
    <name type="scientific">Pythium insidiosum</name>
    <name type="common">Pythiosis disease agent</name>
    <dbReference type="NCBI Taxonomy" id="114742"/>
    <lineage>
        <taxon>Eukaryota</taxon>
        <taxon>Sar</taxon>
        <taxon>Stramenopiles</taxon>
        <taxon>Oomycota</taxon>
        <taxon>Peronosporomycetes</taxon>
        <taxon>Pythiales</taxon>
        <taxon>Pythiaceae</taxon>
        <taxon>Pythium</taxon>
    </lineage>
</organism>
<name>A0AAD5LRK1_PYTIN</name>
<keyword evidence="2 6" id="KW-0812">Transmembrane</keyword>
<dbReference type="Gene3D" id="3.40.50.80">
    <property type="entry name" value="Nucleotide-binding domain of ferredoxin-NADP reductase (FNR) module"/>
    <property type="match status" value="1"/>
</dbReference>
<dbReference type="Pfam" id="PF08022">
    <property type="entry name" value="FAD_binding_8"/>
    <property type="match status" value="1"/>
</dbReference>
<comment type="caution">
    <text evidence="8">The sequence shown here is derived from an EMBL/GenBank/DDBJ whole genome shotgun (WGS) entry which is preliminary data.</text>
</comment>
<dbReference type="AlphaFoldDB" id="A0AAD5LRK1"/>
<feature type="transmembrane region" description="Helical" evidence="6">
    <location>
        <begin position="118"/>
        <end position="137"/>
    </location>
</feature>
<evidence type="ECO:0000256" key="4">
    <source>
        <dbReference type="ARBA" id="ARBA00023002"/>
    </source>
</evidence>
<dbReference type="PROSITE" id="PS51384">
    <property type="entry name" value="FAD_FR"/>
    <property type="match status" value="1"/>
</dbReference>
<dbReference type="GO" id="GO:0005886">
    <property type="term" value="C:plasma membrane"/>
    <property type="evidence" value="ECO:0007669"/>
    <property type="project" value="TreeGrafter"/>
</dbReference>
<protein>
    <recommendedName>
        <fullName evidence="7">FAD-binding FR-type domain-containing protein</fullName>
    </recommendedName>
</protein>
<dbReference type="InterPro" id="IPR017938">
    <property type="entry name" value="Riboflavin_synthase-like_b-brl"/>
</dbReference>
<feature type="transmembrane region" description="Helical" evidence="6">
    <location>
        <begin position="650"/>
        <end position="675"/>
    </location>
</feature>
<evidence type="ECO:0000313" key="9">
    <source>
        <dbReference type="Proteomes" id="UP001209570"/>
    </source>
</evidence>
<evidence type="ECO:0000259" key="7">
    <source>
        <dbReference type="PROSITE" id="PS51384"/>
    </source>
</evidence>
<evidence type="ECO:0000256" key="5">
    <source>
        <dbReference type="ARBA" id="ARBA00023136"/>
    </source>
</evidence>
<dbReference type="SFLD" id="SFLDG01168">
    <property type="entry name" value="Ferric_reductase_subgroup_(FRE"/>
    <property type="match status" value="1"/>
</dbReference>
<feature type="transmembrane region" description="Helical" evidence="6">
    <location>
        <begin position="256"/>
        <end position="280"/>
    </location>
</feature>
<dbReference type="SUPFAM" id="SSF63380">
    <property type="entry name" value="Riboflavin synthase domain-like"/>
    <property type="match status" value="1"/>
</dbReference>
<dbReference type="InterPro" id="IPR039261">
    <property type="entry name" value="FNR_nucleotide-bd"/>
</dbReference>
<keyword evidence="3 6" id="KW-1133">Transmembrane helix</keyword>
<feature type="transmembrane region" description="Helical" evidence="6">
    <location>
        <begin position="309"/>
        <end position="329"/>
    </location>
</feature>
<comment type="subcellular location">
    <subcellularLocation>
        <location evidence="1">Membrane</location>
        <topology evidence="1">Multi-pass membrane protein</topology>
    </subcellularLocation>
</comment>
<feature type="transmembrane region" description="Helical" evidence="6">
    <location>
        <begin position="51"/>
        <end position="72"/>
    </location>
</feature>
<keyword evidence="5 6" id="KW-0472">Membrane</keyword>
<dbReference type="InterPro" id="IPR050369">
    <property type="entry name" value="RBOH/FRE"/>
</dbReference>
<dbReference type="PANTHER" id="PTHR11972">
    <property type="entry name" value="NADPH OXIDASE"/>
    <property type="match status" value="1"/>
</dbReference>
<evidence type="ECO:0000256" key="1">
    <source>
        <dbReference type="ARBA" id="ARBA00004141"/>
    </source>
</evidence>
<gene>
    <name evidence="8" type="ORF">P43SY_003178</name>
</gene>
<feature type="transmembrane region" description="Helical" evidence="6">
    <location>
        <begin position="166"/>
        <end position="188"/>
    </location>
</feature>
<dbReference type="InterPro" id="IPR013130">
    <property type="entry name" value="Fe3_Rdtase_TM_dom"/>
</dbReference>
<dbReference type="GO" id="GO:0016491">
    <property type="term" value="F:oxidoreductase activity"/>
    <property type="evidence" value="ECO:0007669"/>
    <property type="project" value="UniProtKB-KW"/>
</dbReference>
<dbReference type="PANTHER" id="PTHR11972:SF193">
    <property type="entry name" value="FAD-BINDING FR-TYPE DOMAIN-CONTAINING PROTEIN"/>
    <property type="match status" value="1"/>
</dbReference>
<accession>A0AAD5LRK1</accession>
<evidence type="ECO:0000256" key="3">
    <source>
        <dbReference type="ARBA" id="ARBA00022989"/>
    </source>
</evidence>
<dbReference type="Proteomes" id="UP001209570">
    <property type="component" value="Unassembled WGS sequence"/>
</dbReference>
<sequence>MPPPFTPSSPSSHYAPDRGATGLLHPQNAWTMPSAAPISERPLPRSSSSRLTRLVVAALQLVVVSSMVAYAFGHLVYFNPFYASTIRPRISEWWNVPVGPRRDPNAARGHPEMIRPTFFTLFASLPLLVGAIAVLVLQQFRVRRWSSQWVMRVLRRKPSSVGELSFWSYGEWLFFLLLVGGNIALFYWTAGPRLRAVNENARRRNEDVPHEVYLEIVGVTMGFNSVYNMAFLFLPATRNALWMEFFNLSYANGIKYHRWVGVAAVFTAAFHGVCFTLAWLREGVWVKKALPCFSCPVDSLEGFESWRNVFGELTLACFLAIGITSLPIIRRKFYDLFYYTHHLFVLSIIFIILHWQPVVWWLLPTVVVYFGTRALSTAQTWTPVKVKELRALGEGLVKVVVHRSVRPDGQYKIGQFVYINVPSISRLQWHAFTISSSPKTDAGTFTVLLKALGDWTTDLVKLAEDCERRDVTPTVHIDGFYGASLETYEDYETICLVGGGIGATPLFAILEDIVAKHAVTSLRQRVCFIFSFRELALLEEVHPLLQRLHELDPLGELVRLHLFLTRTPSPEALERRIQQGPRYGYQNAPRPHEGTASKFKISLQPQSFLMPLQTSTMKLLMHVSVVVGATALSVYLAYGGGKIQRDGRGYLWMLQQLMDGVVLLSMGVVVLLVAVAEKVLKGRRRELLDGRELDAFAYRAVDAPASPGGVGSDVVTYQDLLRHYNVVVGARPEISSLMAQTLAQAAAGENESESKSGVVGVFVSGPEAMKRAVAYGALHAGAAHFDIHEEEFEL</sequence>